<dbReference type="AlphaFoldDB" id="A0A8X6V0H9"/>
<dbReference type="Proteomes" id="UP000887159">
    <property type="component" value="Unassembled WGS sequence"/>
</dbReference>
<accession>A0A8X6V0H9</accession>
<proteinExistence type="predicted"/>
<keyword evidence="2" id="KW-1185">Reference proteome</keyword>
<reference evidence="1" key="1">
    <citation type="submission" date="2020-08" db="EMBL/GenBank/DDBJ databases">
        <title>Multicomponent nature underlies the extraordinary mechanical properties of spider dragline silk.</title>
        <authorList>
            <person name="Kono N."/>
            <person name="Nakamura H."/>
            <person name="Mori M."/>
            <person name="Yoshida Y."/>
            <person name="Ohtoshi R."/>
            <person name="Malay A.D."/>
            <person name="Moran D.A.P."/>
            <person name="Tomita M."/>
            <person name="Numata K."/>
            <person name="Arakawa K."/>
        </authorList>
    </citation>
    <scope>NUCLEOTIDE SEQUENCE</scope>
</reference>
<comment type="caution">
    <text evidence="1">The sequence shown here is derived from an EMBL/GenBank/DDBJ whole genome shotgun (WGS) entry which is preliminary data.</text>
</comment>
<sequence length="66" mass="7736">MASGSYMTPIYSRSQRNPCRKVSFSRAPAGMDLKDETFHILEKYPVIHRIRLGIQTDWLSYFLQIN</sequence>
<evidence type="ECO:0000313" key="1">
    <source>
        <dbReference type="EMBL" id="GFX90752.1"/>
    </source>
</evidence>
<dbReference type="EMBL" id="BMAU01021105">
    <property type="protein sequence ID" value="GFX90752.1"/>
    <property type="molecule type" value="Genomic_DNA"/>
</dbReference>
<evidence type="ECO:0000313" key="2">
    <source>
        <dbReference type="Proteomes" id="UP000887159"/>
    </source>
</evidence>
<organism evidence="1 2">
    <name type="scientific">Trichonephila clavipes</name>
    <name type="common">Golden silk orbweaver</name>
    <name type="synonym">Nephila clavipes</name>
    <dbReference type="NCBI Taxonomy" id="2585209"/>
    <lineage>
        <taxon>Eukaryota</taxon>
        <taxon>Metazoa</taxon>
        <taxon>Ecdysozoa</taxon>
        <taxon>Arthropoda</taxon>
        <taxon>Chelicerata</taxon>
        <taxon>Arachnida</taxon>
        <taxon>Araneae</taxon>
        <taxon>Araneomorphae</taxon>
        <taxon>Entelegynae</taxon>
        <taxon>Araneoidea</taxon>
        <taxon>Nephilidae</taxon>
        <taxon>Trichonephila</taxon>
    </lineage>
</organism>
<protein>
    <submittedName>
        <fullName evidence="1">Uncharacterized protein</fullName>
    </submittedName>
</protein>
<name>A0A8X6V0H9_TRICX</name>
<gene>
    <name evidence="1" type="ORF">TNCV_3165831</name>
</gene>